<gene>
    <name evidence="2" type="ORF">A8C32_12590</name>
</gene>
<keyword evidence="1" id="KW-0472">Membrane</keyword>
<protein>
    <submittedName>
        <fullName evidence="2">Uncharacterized protein</fullName>
    </submittedName>
</protein>
<evidence type="ECO:0000313" key="3">
    <source>
        <dbReference type="Proteomes" id="UP000095713"/>
    </source>
</evidence>
<dbReference type="EMBL" id="MDJD01000007">
    <property type="protein sequence ID" value="OEK09538.1"/>
    <property type="molecule type" value="Genomic_DNA"/>
</dbReference>
<keyword evidence="1" id="KW-0812">Transmembrane</keyword>
<dbReference type="STRING" id="1849968.A8C32_12590"/>
<feature type="transmembrane region" description="Helical" evidence="1">
    <location>
        <begin position="6"/>
        <end position="27"/>
    </location>
</feature>
<evidence type="ECO:0000313" key="2">
    <source>
        <dbReference type="EMBL" id="OEK09538.1"/>
    </source>
</evidence>
<keyword evidence="3" id="KW-1185">Reference proteome</keyword>
<dbReference type="AlphaFoldDB" id="A0A1E5TDX1"/>
<accession>A0A1E5TDX1</accession>
<sequence>MTKNIVSLILSLIFVAFLVAPTIIVMVDDSVDISFFYDSSDEEEKGNEKNKDIEILVFKDFHCEADFDSLEEENILEYFFKNYPKPHLNLISPPPEHILYI</sequence>
<dbReference type="OrthoDB" id="1450082at2"/>
<reference evidence="2 3" key="1">
    <citation type="submission" date="2016-05" db="EMBL/GenBank/DDBJ databases">
        <title>Draft Genome Sequence of Algibacter sp. Strain SK-16 Isolated from the Surface Water of Aburatsubo Inlet.</title>
        <authorList>
            <person name="Wong S.-K."/>
            <person name="Yoshizawa S."/>
            <person name="Nakajima Y."/>
            <person name="Ogura Y."/>
            <person name="Tetsuya H."/>
            <person name="Hamasaki K."/>
        </authorList>
    </citation>
    <scope>NUCLEOTIDE SEQUENCE [LARGE SCALE GENOMIC DNA]</scope>
    <source>
        <strain evidence="2 3">SK-16</strain>
    </source>
</reference>
<name>A0A1E5TDX1_9FLAO</name>
<keyword evidence="1" id="KW-1133">Transmembrane helix</keyword>
<organism evidence="2 3">
    <name type="scientific">Flavivirga aquatica</name>
    <dbReference type="NCBI Taxonomy" id="1849968"/>
    <lineage>
        <taxon>Bacteria</taxon>
        <taxon>Pseudomonadati</taxon>
        <taxon>Bacteroidota</taxon>
        <taxon>Flavobacteriia</taxon>
        <taxon>Flavobacteriales</taxon>
        <taxon>Flavobacteriaceae</taxon>
        <taxon>Flavivirga</taxon>
    </lineage>
</organism>
<dbReference type="RefSeq" id="WP_069828974.1">
    <property type="nucleotide sequence ID" value="NZ_MDJD01000007.1"/>
</dbReference>
<proteinExistence type="predicted"/>
<comment type="caution">
    <text evidence="2">The sequence shown here is derived from an EMBL/GenBank/DDBJ whole genome shotgun (WGS) entry which is preliminary data.</text>
</comment>
<dbReference type="Proteomes" id="UP000095713">
    <property type="component" value="Unassembled WGS sequence"/>
</dbReference>
<evidence type="ECO:0000256" key="1">
    <source>
        <dbReference type="SAM" id="Phobius"/>
    </source>
</evidence>